<keyword evidence="3" id="KW-1185">Reference proteome</keyword>
<evidence type="ECO:0000313" key="3">
    <source>
        <dbReference type="Proteomes" id="UP001549313"/>
    </source>
</evidence>
<dbReference type="Proteomes" id="UP001549313">
    <property type="component" value="Unassembled WGS sequence"/>
</dbReference>
<accession>A0ABV2REC3</accession>
<evidence type="ECO:0000313" key="2">
    <source>
        <dbReference type="EMBL" id="MET4684941.1"/>
    </source>
</evidence>
<protein>
    <submittedName>
        <fullName evidence="2">Uncharacterized protein</fullName>
    </submittedName>
</protein>
<reference evidence="2 3" key="1">
    <citation type="submission" date="2024-06" db="EMBL/GenBank/DDBJ databases">
        <title>Sorghum-associated microbial communities from plants grown in Nebraska, USA.</title>
        <authorList>
            <person name="Schachtman D."/>
        </authorList>
    </citation>
    <scope>NUCLEOTIDE SEQUENCE [LARGE SCALE GENOMIC DNA]</scope>
    <source>
        <strain evidence="2 3">2814</strain>
    </source>
</reference>
<proteinExistence type="predicted"/>
<sequence length="136" mass="15296">MTTRMADTHETRLSAMPDLFRRLLDQPLHPLTRARLPVRDALYVFYQDEEPILVGSPPHVEEVRLLAPSVRLSQKIGAHGPRRASSPSPAMTRKPVSARWLPLEDEDDRMLLELYAAQSLGLSVSHPRIRQGLTGA</sequence>
<feature type="region of interest" description="Disordered" evidence="1">
    <location>
        <begin position="76"/>
        <end position="97"/>
    </location>
</feature>
<comment type="caution">
    <text evidence="2">The sequence shown here is derived from an EMBL/GenBank/DDBJ whole genome shotgun (WGS) entry which is preliminary data.</text>
</comment>
<dbReference type="EMBL" id="JBEPTF010000004">
    <property type="protein sequence ID" value="MET4684941.1"/>
    <property type="molecule type" value="Genomic_DNA"/>
</dbReference>
<gene>
    <name evidence="2" type="ORF">ABIE19_002890</name>
</gene>
<name>A0ABV2REC3_9CAUL</name>
<evidence type="ECO:0000256" key="1">
    <source>
        <dbReference type="SAM" id="MobiDB-lite"/>
    </source>
</evidence>
<organism evidence="2 3">
    <name type="scientific">Brevundimonas faecalis</name>
    <dbReference type="NCBI Taxonomy" id="947378"/>
    <lineage>
        <taxon>Bacteria</taxon>
        <taxon>Pseudomonadati</taxon>
        <taxon>Pseudomonadota</taxon>
        <taxon>Alphaproteobacteria</taxon>
        <taxon>Caulobacterales</taxon>
        <taxon>Caulobacteraceae</taxon>
        <taxon>Brevundimonas</taxon>
    </lineage>
</organism>